<dbReference type="InterPro" id="IPR007372">
    <property type="entry name" value="Lipid/polyisoprenoid-bd_YceI"/>
</dbReference>
<sequence>MYKLIVLAFFAVALNAQNLDFLNGKILAHTEVFGDSNINPFSQNIKSQLTIEKKIDSIKGEIELNTTSLHSSNDKRDEHMYEVLHIKKFPKINYLISEIRKVEDGYEINGILTLNGIKKIVTSKAKIIDENNHIIFDGKFSIKLTSFNIERPTMFFLTVRDQVDITYHLDYIKG</sequence>
<name>A0A2G1DHC9_9BACT</name>
<dbReference type="RefSeq" id="WP_099342608.1">
    <property type="nucleotide sequence ID" value="NZ_CP032098.1"/>
</dbReference>
<dbReference type="AlphaFoldDB" id="A0A2G1DHC9"/>
<evidence type="ECO:0000313" key="4">
    <source>
        <dbReference type="EMBL" id="PHO17895.1"/>
    </source>
</evidence>
<evidence type="ECO:0000313" key="3">
    <source>
        <dbReference type="EMBL" id="AXX93695.1"/>
    </source>
</evidence>
<keyword evidence="5" id="KW-1185">Reference proteome</keyword>
<dbReference type="InterPro" id="IPR036761">
    <property type="entry name" value="TTHA0802/YceI-like_sf"/>
</dbReference>
<proteinExistence type="predicted"/>
<dbReference type="Proteomes" id="UP000262712">
    <property type="component" value="Chromosome"/>
</dbReference>
<reference evidence="4 5" key="1">
    <citation type="submission" date="2017-09" db="EMBL/GenBank/DDBJ databases">
        <title>Arcobacter canalis sp. nov., a new species isolated from a water canal contaminated with urban sewage.</title>
        <authorList>
            <person name="Perez-Cataluna A."/>
            <person name="Salas-Masso N."/>
            <person name="Figueras M.J."/>
        </authorList>
    </citation>
    <scope>NUCLEOTIDE SEQUENCE [LARGE SCALE GENOMIC DNA]</scope>
    <source>
        <strain evidence="4 5">F98-3</strain>
    </source>
</reference>
<organism evidence="4 5">
    <name type="scientific">Malaciobacter molluscorum LMG 25693</name>
    <dbReference type="NCBI Taxonomy" id="870501"/>
    <lineage>
        <taxon>Bacteria</taxon>
        <taxon>Pseudomonadati</taxon>
        <taxon>Campylobacterota</taxon>
        <taxon>Epsilonproteobacteria</taxon>
        <taxon>Campylobacterales</taxon>
        <taxon>Arcobacteraceae</taxon>
        <taxon>Malaciobacter</taxon>
    </lineage>
</organism>
<dbReference type="PANTHER" id="PTHR34406">
    <property type="entry name" value="PROTEIN YCEI"/>
    <property type="match status" value="1"/>
</dbReference>
<dbReference type="KEGG" id="amol:AMOL_2762"/>
<feature type="signal peptide" evidence="1">
    <location>
        <begin position="1"/>
        <end position="18"/>
    </location>
</feature>
<dbReference type="SUPFAM" id="SSF101874">
    <property type="entry name" value="YceI-like"/>
    <property type="match status" value="1"/>
</dbReference>
<feature type="domain" description="Lipid/polyisoprenoid-binding YceI-like" evidence="2">
    <location>
        <begin position="16"/>
        <end position="172"/>
    </location>
</feature>
<dbReference type="Proteomes" id="UP000221222">
    <property type="component" value="Unassembled WGS sequence"/>
</dbReference>
<gene>
    <name evidence="3" type="ORF">AMOL_2762</name>
    <name evidence="4" type="ORF">CPU12_08140</name>
</gene>
<dbReference type="Gene3D" id="2.40.128.110">
    <property type="entry name" value="Lipid/polyisoprenoid-binding, YceI-like"/>
    <property type="match status" value="1"/>
</dbReference>
<dbReference type="SMART" id="SM00867">
    <property type="entry name" value="YceI"/>
    <property type="match status" value="1"/>
</dbReference>
<evidence type="ECO:0000313" key="5">
    <source>
        <dbReference type="Proteomes" id="UP000221222"/>
    </source>
</evidence>
<evidence type="ECO:0000256" key="1">
    <source>
        <dbReference type="SAM" id="SignalP"/>
    </source>
</evidence>
<accession>A0A2G1DHC9</accession>
<protein>
    <submittedName>
        <fullName evidence="3">YceI-like domain-containing periplasmic protein</fullName>
    </submittedName>
</protein>
<feature type="chain" id="PRO_5044573556" evidence="1">
    <location>
        <begin position="19"/>
        <end position="174"/>
    </location>
</feature>
<dbReference type="Pfam" id="PF04264">
    <property type="entry name" value="YceI"/>
    <property type="match status" value="1"/>
</dbReference>
<dbReference type="EMBL" id="CP032098">
    <property type="protein sequence ID" value="AXX93695.1"/>
    <property type="molecule type" value="Genomic_DNA"/>
</dbReference>
<reference evidence="3 6" key="2">
    <citation type="submission" date="2018-08" db="EMBL/GenBank/DDBJ databases">
        <title>Complete genome of the Arcobacter molluscorum type strain LMG 25693.</title>
        <authorList>
            <person name="Miller W.G."/>
            <person name="Yee E."/>
            <person name="Bono J.L."/>
        </authorList>
    </citation>
    <scope>NUCLEOTIDE SEQUENCE [LARGE SCALE GENOMIC DNA]</scope>
    <source>
        <strain evidence="3 6">CECT 7696</strain>
    </source>
</reference>
<evidence type="ECO:0000313" key="6">
    <source>
        <dbReference type="Proteomes" id="UP000262712"/>
    </source>
</evidence>
<keyword evidence="1" id="KW-0732">Signal</keyword>
<dbReference type="EMBL" id="NXFY01000011">
    <property type="protein sequence ID" value="PHO17895.1"/>
    <property type="molecule type" value="Genomic_DNA"/>
</dbReference>
<evidence type="ECO:0000259" key="2">
    <source>
        <dbReference type="SMART" id="SM00867"/>
    </source>
</evidence>
<dbReference type="PANTHER" id="PTHR34406:SF1">
    <property type="entry name" value="PROTEIN YCEI"/>
    <property type="match status" value="1"/>
</dbReference>